<dbReference type="AlphaFoldDB" id="A0A383CLF3"/>
<dbReference type="EMBL" id="UINC01209734">
    <property type="protein sequence ID" value="SVE32880.1"/>
    <property type="molecule type" value="Genomic_DNA"/>
</dbReference>
<protein>
    <recommendedName>
        <fullName evidence="2">Methyltransferase FkbM domain-containing protein</fullName>
    </recommendedName>
</protein>
<name>A0A383CLF3_9ZZZZ</name>
<evidence type="ECO:0008006" key="2">
    <source>
        <dbReference type="Google" id="ProtNLM"/>
    </source>
</evidence>
<reference evidence="1" key="1">
    <citation type="submission" date="2018-05" db="EMBL/GenBank/DDBJ databases">
        <authorList>
            <person name="Lanie J.A."/>
            <person name="Ng W.-L."/>
            <person name="Kazmierczak K.M."/>
            <person name="Andrzejewski T.M."/>
            <person name="Davidsen T.M."/>
            <person name="Wayne K.J."/>
            <person name="Tettelin H."/>
            <person name="Glass J.I."/>
            <person name="Rusch D."/>
            <person name="Podicherti R."/>
            <person name="Tsui H.-C.T."/>
            <person name="Winkler M.E."/>
        </authorList>
    </citation>
    <scope>NUCLEOTIDE SEQUENCE</scope>
</reference>
<organism evidence="1">
    <name type="scientific">marine metagenome</name>
    <dbReference type="NCBI Taxonomy" id="408172"/>
    <lineage>
        <taxon>unclassified sequences</taxon>
        <taxon>metagenomes</taxon>
        <taxon>ecological metagenomes</taxon>
    </lineage>
</organism>
<feature type="non-terminal residue" evidence="1">
    <location>
        <position position="1"/>
    </location>
</feature>
<evidence type="ECO:0000313" key="1">
    <source>
        <dbReference type="EMBL" id="SVE32880.1"/>
    </source>
</evidence>
<accession>A0A383CLF3</accession>
<proteinExistence type="predicted"/>
<gene>
    <name evidence="1" type="ORF">METZ01_LOCUS485734</name>
</gene>
<sequence length="217" mass="25056">DFLYFKKEGVGPKKAHDRNTIENHINENDDHGKRLILQMDVEGAEWDTLFATPNSVLDLFDQIVIEVHGLATDFSATLNGGEVHQVSIDKKIKVLKKINDFFYLYHVHANTEGGLFYIEWFTIPDVLELTFINKKIVENAESSKVIFPTNFDRPNVNGRNEIKLHFWPFYPGLIQHSSQIIRRDGWKAFAGIVGILHNRIKIYLRLIRTKLGLRGAR</sequence>